<feature type="domain" description="General stress protein 17M-like" evidence="2">
    <location>
        <begin position="8"/>
        <end position="102"/>
    </location>
</feature>
<keyword evidence="4" id="KW-1185">Reference proteome</keyword>
<dbReference type="AlphaFoldDB" id="A0A1I5VFG1"/>
<dbReference type="Pfam" id="PF11181">
    <property type="entry name" value="YflT"/>
    <property type="match status" value="1"/>
</dbReference>
<evidence type="ECO:0000313" key="4">
    <source>
        <dbReference type="Proteomes" id="UP000199136"/>
    </source>
</evidence>
<feature type="region of interest" description="Disordered" evidence="1">
    <location>
        <begin position="120"/>
        <end position="153"/>
    </location>
</feature>
<dbReference type="EMBL" id="FOXW01000001">
    <property type="protein sequence ID" value="SFQ06225.1"/>
    <property type="molecule type" value="Genomic_DNA"/>
</dbReference>
<reference evidence="3 4" key="1">
    <citation type="submission" date="2016-10" db="EMBL/GenBank/DDBJ databases">
        <authorList>
            <person name="de Groot N.N."/>
        </authorList>
    </citation>
    <scope>NUCLEOTIDE SEQUENCE [LARGE SCALE GENOMIC DNA]</scope>
    <source>
        <strain evidence="3 4">DSM 20581</strain>
    </source>
</reference>
<evidence type="ECO:0000259" key="2">
    <source>
        <dbReference type="Pfam" id="PF11181"/>
    </source>
</evidence>
<dbReference type="OrthoDB" id="2155783at2"/>
<gene>
    <name evidence="3" type="ORF">SAMN04488506_0521</name>
</gene>
<protein>
    <submittedName>
        <fullName evidence="3">Heat induced stress protein YflT</fullName>
    </submittedName>
</protein>
<sequence length="179" mass="20118">MMAKKVEGSYASIDETIQAVRRLLNEGYYLSGDITVVTNRKNHESLEDLTSVQVDKVDTVEDKTAWDRFKGMFAKPSEEATLEQYGIEMHEAVKLEEDLINGKYVVIVNDTDLNAVEKSATSISDRADTESQAQQTDIEMEEDPLLNGSVDRGPIYGVVKEETNARPLDDIVDDERNKK</sequence>
<evidence type="ECO:0000313" key="3">
    <source>
        <dbReference type="EMBL" id="SFQ06225.1"/>
    </source>
</evidence>
<dbReference type="STRING" id="82801.SAMN04488506_0521"/>
<evidence type="ECO:0000256" key="1">
    <source>
        <dbReference type="SAM" id="MobiDB-lite"/>
    </source>
</evidence>
<dbReference type="Proteomes" id="UP000199136">
    <property type="component" value="Unassembled WGS sequence"/>
</dbReference>
<dbReference type="InterPro" id="IPR025889">
    <property type="entry name" value="GSP17M-like_dom"/>
</dbReference>
<organism evidence="3 4">
    <name type="scientific">Desemzia incerta</name>
    <dbReference type="NCBI Taxonomy" id="82801"/>
    <lineage>
        <taxon>Bacteria</taxon>
        <taxon>Bacillati</taxon>
        <taxon>Bacillota</taxon>
        <taxon>Bacilli</taxon>
        <taxon>Lactobacillales</taxon>
        <taxon>Carnobacteriaceae</taxon>
        <taxon>Desemzia</taxon>
    </lineage>
</organism>
<proteinExistence type="predicted"/>
<feature type="compositionally biased region" description="Polar residues" evidence="1">
    <location>
        <begin position="120"/>
        <end position="137"/>
    </location>
</feature>
<name>A0A1I5VFG1_9LACT</name>
<accession>A0A1I5VFG1</accession>